<dbReference type="PANTHER" id="PTHR10543">
    <property type="entry name" value="BETA-CAROTENE DIOXYGENASE"/>
    <property type="match status" value="1"/>
</dbReference>
<keyword evidence="2 5" id="KW-0479">Metal-binding</keyword>
<dbReference type="Proteomes" id="UP000005239">
    <property type="component" value="Unassembled WGS sequence"/>
</dbReference>
<sequence length="536" mass="61143">MPELGSLLKNFEDVIEEKECRHEGSPIPAYLKGTMLRNGPGIFKWGDSEYNHWFDGDAYVQRYAFREGKMFYSARAIETITYLKNKKADRIVIGAFGTKAFPDPCMTLFQRLASWFQPTEITDNASVAFQELGDAVYALTEVPKMVPISTENLDVGDTIHCSKELFAVHTATAHCHYDREGNVYNMGSRFGKQTQYVIVKMSPKKEAVPSGAAPFDASLVASVDHAPEGPAYYHSFGMSENYFILMESPLRFNMLSMMMNQLFRMRSYQSTMEWKEGVDTTVMIVDRRTGEKLPVKMQSEPFFTFHHANSFERDGYLVMDYAKYKRAENLDGVLLENMRKPEFFNDKDENFTPYFHRMIVPFTVPEGAAVGENLLKSLPWAGGCRAELREDGSLWLTDDRLSEYSVEFPRYNYDAYNAKKYRFVYGTTILRGDPKAKNGIVKIDCDEKKTLIWTVDNDNQLTGEPIFVADPEGKKEDDGVLTVPVMTLDGTNPYVVILRATDLGEVARYIIPTDRIPFGFHGHYTTKHTTERKADV</sequence>
<evidence type="ECO:0000256" key="3">
    <source>
        <dbReference type="ARBA" id="ARBA00023002"/>
    </source>
</evidence>
<dbReference type="OrthoDB" id="407010at2759"/>
<dbReference type="GO" id="GO:0016121">
    <property type="term" value="P:carotene catabolic process"/>
    <property type="evidence" value="ECO:0000318"/>
    <property type="project" value="GO_Central"/>
</dbReference>
<organism evidence="6 7">
    <name type="scientific">Pristionchus pacificus</name>
    <name type="common">Parasitic nematode worm</name>
    <dbReference type="NCBI Taxonomy" id="54126"/>
    <lineage>
        <taxon>Eukaryota</taxon>
        <taxon>Metazoa</taxon>
        <taxon>Ecdysozoa</taxon>
        <taxon>Nematoda</taxon>
        <taxon>Chromadorea</taxon>
        <taxon>Rhabditida</taxon>
        <taxon>Rhabditina</taxon>
        <taxon>Diplogasteromorpha</taxon>
        <taxon>Diplogasteroidea</taxon>
        <taxon>Neodiplogasteridae</taxon>
        <taxon>Pristionchus</taxon>
    </lineage>
</organism>
<name>A0A2A6CWM8_PRIPA</name>
<comment type="cofactor">
    <cofactor evidence="5">
        <name>Fe(2+)</name>
        <dbReference type="ChEBI" id="CHEBI:29033"/>
    </cofactor>
    <text evidence="5">Binds 1 Fe(2+) ion per subunit.</text>
</comment>
<proteinExistence type="inferred from homology"/>
<reference evidence="7" key="1">
    <citation type="journal article" date="2008" name="Nat. Genet.">
        <title>The Pristionchus pacificus genome provides a unique perspective on nematode lifestyle and parasitism.</title>
        <authorList>
            <person name="Dieterich C."/>
            <person name="Clifton S.W."/>
            <person name="Schuster L.N."/>
            <person name="Chinwalla A."/>
            <person name="Delehaunty K."/>
            <person name="Dinkelacker I."/>
            <person name="Fulton L."/>
            <person name="Fulton R."/>
            <person name="Godfrey J."/>
            <person name="Minx P."/>
            <person name="Mitreva M."/>
            <person name="Roeseler W."/>
            <person name="Tian H."/>
            <person name="Witte H."/>
            <person name="Yang S.P."/>
            <person name="Wilson R.K."/>
            <person name="Sommer R.J."/>
        </authorList>
    </citation>
    <scope>NUCLEOTIDE SEQUENCE [LARGE SCALE GENOMIC DNA]</scope>
    <source>
        <strain evidence="7">PS312</strain>
    </source>
</reference>
<protein>
    <submittedName>
        <fullName evidence="6">Bcmo-2</fullName>
    </submittedName>
</protein>
<evidence type="ECO:0000256" key="4">
    <source>
        <dbReference type="ARBA" id="ARBA00023004"/>
    </source>
</evidence>
<keyword evidence="7" id="KW-1185">Reference proteome</keyword>
<dbReference type="GO" id="GO:0042574">
    <property type="term" value="P:retinal metabolic process"/>
    <property type="evidence" value="ECO:0000318"/>
    <property type="project" value="GO_Central"/>
</dbReference>
<feature type="binding site" evidence="5">
    <location>
        <position position="174"/>
    </location>
    <ligand>
        <name>Fe cation</name>
        <dbReference type="ChEBI" id="CHEBI:24875"/>
        <note>catalytic</note>
    </ligand>
</feature>
<dbReference type="GO" id="GO:0003834">
    <property type="term" value="F:beta-carotene 15,15'-dioxygenase activity"/>
    <property type="evidence" value="ECO:0000318"/>
    <property type="project" value="GO_Central"/>
</dbReference>
<keyword evidence="4 5" id="KW-0408">Iron</keyword>
<dbReference type="Pfam" id="PF03055">
    <property type="entry name" value="RPE65"/>
    <property type="match status" value="1"/>
</dbReference>
<keyword evidence="3" id="KW-0560">Oxidoreductase</keyword>
<dbReference type="InterPro" id="IPR004294">
    <property type="entry name" value="Carotenoid_Oase"/>
</dbReference>
<feature type="binding site" evidence="5">
    <location>
        <position position="306"/>
    </location>
    <ligand>
        <name>Fe cation</name>
        <dbReference type="ChEBI" id="CHEBI:24875"/>
        <note>catalytic</note>
    </ligand>
</feature>
<reference evidence="6" key="2">
    <citation type="submission" date="2022-06" db="UniProtKB">
        <authorList>
            <consortium name="EnsemblMetazoa"/>
        </authorList>
    </citation>
    <scope>IDENTIFICATION</scope>
    <source>
        <strain evidence="6">PS312</strain>
    </source>
</reference>
<dbReference type="AlphaFoldDB" id="A0A2A6CWM8"/>
<comment type="similarity">
    <text evidence="1">Belongs to the carotenoid oxygenase family.</text>
</comment>
<accession>A0A8R1YNB3</accession>
<evidence type="ECO:0000256" key="5">
    <source>
        <dbReference type="PIRSR" id="PIRSR604294-1"/>
    </source>
</evidence>
<gene>
    <name evidence="6" type="primary">WBGene00111945</name>
</gene>
<feature type="binding site" evidence="5">
    <location>
        <position position="234"/>
    </location>
    <ligand>
        <name>Fe cation</name>
        <dbReference type="ChEBI" id="CHEBI:24875"/>
        <note>catalytic</note>
    </ligand>
</feature>
<dbReference type="EnsemblMetazoa" id="PPA22391.1">
    <property type="protein sequence ID" value="PPA22391.1"/>
    <property type="gene ID" value="WBGene00111945"/>
</dbReference>
<evidence type="ECO:0000256" key="1">
    <source>
        <dbReference type="ARBA" id="ARBA00006787"/>
    </source>
</evidence>
<evidence type="ECO:0000313" key="7">
    <source>
        <dbReference type="Proteomes" id="UP000005239"/>
    </source>
</evidence>
<accession>A0A2A6CWM8</accession>
<evidence type="ECO:0000256" key="2">
    <source>
        <dbReference type="ARBA" id="ARBA00022723"/>
    </source>
</evidence>
<dbReference type="GO" id="GO:0010436">
    <property type="term" value="F:carotenoid dioxygenase activity"/>
    <property type="evidence" value="ECO:0000318"/>
    <property type="project" value="GO_Central"/>
</dbReference>
<dbReference type="GO" id="GO:0046872">
    <property type="term" value="F:metal ion binding"/>
    <property type="evidence" value="ECO:0007669"/>
    <property type="project" value="UniProtKB-KW"/>
</dbReference>
<feature type="binding site" evidence="5">
    <location>
        <position position="521"/>
    </location>
    <ligand>
        <name>Fe cation</name>
        <dbReference type="ChEBI" id="CHEBI:24875"/>
        <note>catalytic</note>
    </ligand>
</feature>
<evidence type="ECO:0000313" key="6">
    <source>
        <dbReference type="EnsemblMetazoa" id="PPA22391.1"/>
    </source>
</evidence>
<dbReference type="PANTHER" id="PTHR10543:SF24">
    <property type="entry name" value="CAROTENOID ISOMEROOXYGENASE"/>
    <property type="match status" value="1"/>
</dbReference>